<proteinExistence type="inferred from homology"/>
<dbReference type="PANTHER" id="PTHR47870">
    <property type="entry name" value="CYTOCHROME C-TYPE BIOGENESIS PROTEIN CCMH"/>
    <property type="match status" value="1"/>
</dbReference>
<feature type="signal peptide" evidence="7">
    <location>
        <begin position="1"/>
        <end position="21"/>
    </location>
</feature>
<evidence type="ECO:0000256" key="5">
    <source>
        <dbReference type="ARBA" id="ARBA00022748"/>
    </source>
</evidence>
<keyword evidence="10" id="KW-1185">Reference proteome</keyword>
<name>A0A9X3EJL1_9GAMM</name>
<feature type="transmembrane region" description="Helical" evidence="7">
    <location>
        <begin position="107"/>
        <end position="127"/>
    </location>
</feature>
<dbReference type="InterPro" id="IPR051263">
    <property type="entry name" value="C-type_cytochrome_biogenesis"/>
</dbReference>
<dbReference type="CDD" id="cd16378">
    <property type="entry name" value="CcmH_N"/>
    <property type="match status" value="1"/>
</dbReference>
<evidence type="ECO:0000256" key="2">
    <source>
        <dbReference type="ARBA" id="ARBA00022617"/>
    </source>
</evidence>
<feature type="chain" id="PRO_5041015436" description="Cytochrome c-type biogenesis protein" evidence="7">
    <location>
        <begin position="22"/>
        <end position="161"/>
    </location>
</feature>
<sequence length="161" mass="18020">MNQPLRVFALLLALLSWPALAVVNGHKYHFDDAEQIARFQALNESLRCPKCQNQDLADSNSPVAGDMRDKIYELMQQGKTDDDIENYMVARYGDFVRYKPPFRADTWLLWLGPVAALVIGLLVVAMIRRGRPAVAPLTPEEQARLQALRAGAGSKNEEPKA</sequence>
<dbReference type="PANTHER" id="PTHR47870:SF1">
    <property type="entry name" value="CYTOCHROME C-TYPE BIOGENESIS PROTEIN CCMH"/>
    <property type="match status" value="1"/>
</dbReference>
<dbReference type="FunFam" id="1.10.8.640:FF:000001">
    <property type="entry name" value="Cytochrome c-type biogenesis protein"/>
    <property type="match status" value="1"/>
</dbReference>
<comment type="function">
    <text evidence="7">Possible subunit of a heme lyase.</text>
</comment>
<evidence type="ECO:0000256" key="4">
    <source>
        <dbReference type="ARBA" id="ARBA00022729"/>
    </source>
</evidence>
<dbReference type="Pfam" id="PF03918">
    <property type="entry name" value="CcmH"/>
    <property type="match status" value="1"/>
</dbReference>
<keyword evidence="7" id="KW-0812">Transmembrane</keyword>
<evidence type="ECO:0000256" key="6">
    <source>
        <dbReference type="ARBA" id="ARBA00023004"/>
    </source>
</evidence>
<keyword evidence="7" id="KW-0472">Membrane</keyword>
<evidence type="ECO:0000313" key="10">
    <source>
        <dbReference type="Proteomes" id="UP001150830"/>
    </source>
</evidence>
<dbReference type="RefSeq" id="WP_283171967.1">
    <property type="nucleotide sequence ID" value="NZ_JAPNOA010000005.1"/>
</dbReference>
<feature type="domain" description="CcmH/CycL/Ccl2/NrfF N-terminal" evidence="8">
    <location>
        <begin position="11"/>
        <end position="148"/>
    </location>
</feature>
<reference evidence="9" key="1">
    <citation type="submission" date="2022-11" db="EMBL/GenBank/DDBJ databases">
        <title>Parathalassolutuus dongxingensis gen. nov., sp. nov., a novel member of family Oceanospirillaceae isolated from a coastal shrimp pond in Guangxi, China.</title>
        <authorList>
            <person name="Chen H."/>
        </authorList>
    </citation>
    <scope>NUCLEOTIDE SEQUENCE</scope>
    <source>
        <strain evidence="9">G-43</strain>
    </source>
</reference>
<dbReference type="InterPro" id="IPR005616">
    <property type="entry name" value="CcmH/CycL/Ccl2/NrfF_N"/>
</dbReference>
<keyword evidence="7" id="KW-1133">Transmembrane helix</keyword>
<keyword evidence="5" id="KW-0201">Cytochrome c-type biogenesis</keyword>
<dbReference type="GO" id="GO:0017004">
    <property type="term" value="P:cytochrome complex assembly"/>
    <property type="evidence" value="ECO:0007669"/>
    <property type="project" value="UniProtKB-KW"/>
</dbReference>
<comment type="caution">
    <text evidence="9">The sequence shown here is derived from an EMBL/GenBank/DDBJ whole genome shotgun (WGS) entry which is preliminary data.</text>
</comment>
<keyword evidence="6 7" id="KW-0408">Iron</keyword>
<evidence type="ECO:0000256" key="1">
    <source>
        <dbReference type="ARBA" id="ARBA00010342"/>
    </source>
</evidence>
<keyword evidence="2 7" id="KW-0349">Heme</keyword>
<dbReference type="EMBL" id="JAPNOA010000005">
    <property type="protein sequence ID" value="MCY0963748.1"/>
    <property type="molecule type" value="Genomic_DNA"/>
</dbReference>
<dbReference type="Proteomes" id="UP001150830">
    <property type="component" value="Unassembled WGS sequence"/>
</dbReference>
<accession>A0A9X3EJL1</accession>
<evidence type="ECO:0000313" key="9">
    <source>
        <dbReference type="EMBL" id="MCY0963748.1"/>
    </source>
</evidence>
<evidence type="ECO:0000256" key="7">
    <source>
        <dbReference type="RuleBase" id="RU364112"/>
    </source>
</evidence>
<dbReference type="InterPro" id="IPR038297">
    <property type="entry name" value="CcmH/CycL/NrfF/Ccl2_sf"/>
</dbReference>
<gene>
    <name evidence="9" type="ORF">OUO13_00925</name>
</gene>
<dbReference type="GO" id="GO:0046872">
    <property type="term" value="F:metal ion binding"/>
    <property type="evidence" value="ECO:0007669"/>
    <property type="project" value="UniProtKB-KW"/>
</dbReference>
<protein>
    <recommendedName>
        <fullName evidence="7">Cytochrome c-type biogenesis protein</fullName>
    </recommendedName>
</protein>
<evidence type="ECO:0000256" key="3">
    <source>
        <dbReference type="ARBA" id="ARBA00022723"/>
    </source>
</evidence>
<organism evidence="9 10">
    <name type="scientific">Parathalassolituus penaei</name>
    <dbReference type="NCBI Taxonomy" id="2997323"/>
    <lineage>
        <taxon>Bacteria</taxon>
        <taxon>Pseudomonadati</taxon>
        <taxon>Pseudomonadota</taxon>
        <taxon>Gammaproteobacteria</taxon>
        <taxon>Oceanospirillales</taxon>
        <taxon>Oceanospirillaceae</taxon>
        <taxon>Parathalassolituus</taxon>
    </lineage>
</organism>
<dbReference type="GO" id="GO:0005886">
    <property type="term" value="C:plasma membrane"/>
    <property type="evidence" value="ECO:0007669"/>
    <property type="project" value="TreeGrafter"/>
</dbReference>
<keyword evidence="4 7" id="KW-0732">Signal</keyword>
<evidence type="ECO:0000259" key="8">
    <source>
        <dbReference type="Pfam" id="PF03918"/>
    </source>
</evidence>
<comment type="similarity">
    <text evidence="1 7">Belongs to the CcmH/CycL/Ccl2/NrfF family.</text>
</comment>
<dbReference type="AlphaFoldDB" id="A0A9X3EJL1"/>
<dbReference type="Gene3D" id="1.10.8.640">
    <property type="entry name" value="Cytochrome C biogenesis protein"/>
    <property type="match status" value="1"/>
</dbReference>
<keyword evidence="3 7" id="KW-0479">Metal-binding</keyword>